<accession>A0A0B0EFV2</accession>
<evidence type="ECO:0000256" key="1">
    <source>
        <dbReference type="PROSITE-ProRule" id="PRU00703"/>
    </source>
</evidence>
<dbReference type="GO" id="GO:0015095">
    <property type="term" value="F:magnesium ion transmembrane transporter activity"/>
    <property type="evidence" value="ECO:0007669"/>
    <property type="project" value="InterPro"/>
</dbReference>
<keyword evidence="1" id="KW-0129">CBS domain</keyword>
<dbReference type="Gene3D" id="3.10.580.10">
    <property type="entry name" value="CBS-domain"/>
    <property type="match status" value="1"/>
</dbReference>
<dbReference type="PROSITE" id="PS51371">
    <property type="entry name" value="CBS"/>
    <property type="match status" value="1"/>
</dbReference>
<dbReference type="InterPro" id="IPR000644">
    <property type="entry name" value="CBS_dom"/>
</dbReference>
<dbReference type="SMART" id="SM00116">
    <property type="entry name" value="CBS"/>
    <property type="match status" value="2"/>
</dbReference>
<dbReference type="EMBL" id="JRYO01000225">
    <property type="protein sequence ID" value="KHE90946.1"/>
    <property type="molecule type" value="Genomic_DNA"/>
</dbReference>
<protein>
    <submittedName>
        <fullName evidence="3">Magnesium transporter MgtE</fullName>
    </submittedName>
</protein>
<evidence type="ECO:0000313" key="3">
    <source>
        <dbReference type="EMBL" id="KHE90946.1"/>
    </source>
</evidence>
<dbReference type="CDD" id="cd04606">
    <property type="entry name" value="CBS_pair_Mg_transporter"/>
    <property type="match status" value="1"/>
</dbReference>
<evidence type="ECO:0000259" key="2">
    <source>
        <dbReference type="PROSITE" id="PS51371"/>
    </source>
</evidence>
<dbReference type="SUPFAM" id="SSF158791">
    <property type="entry name" value="MgtE N-terminal domain-like"/>
    <property type="match status" value="1"/>
</dbReference>
<dbReference type="AlphaFoldDB" id="A0A0B0EFV2"/>
<dbReference type="Pfam" id="PF00571">
    <property type="entry name" value="CBS"/>
    <property type="match status" value="2"/>
</dbReference>
<reference evidence="3 4" key="1">
    <citation type="submission" date="2014-10" db="EMBL/GenBank/DDBJ databases">
        <title>Draft genome of anammox bacterium scalindua brodae, obtained using differential coverage binning of sequence data from two enrichment reactors.</title>
        <authorList>
            <person name="Speth D.R."/>
            <person name="Russ L."/>
            <person name="Kartal B."/>
            <person name="Op den Camp H.J."/>
            <person name="Dutilh B.E."/>
            <person name="Jetten M.S."/>
        </authorList>
    </citation>
    <scope>NUCLEOTIDE SEQUENCE [LARGE SCALE GENOMIC DNA]</scope>
    <source>
        <strain evidence="3">RU1</strain>
    </source>
</reference>
<dbReference type="InterPro" id="IPR006668">
    <property type="entry name" value="Mg_transptr_MgtE_intracell_dom"/>
</dbReference>
<dbReference type="GO" id="GO:0016020">
    <property type="term" value="C:membrane"/>
    <property type="evidence" value="ECO:0007669"/>
    <property type="project" value="InterPro"/>
</dbReference>
<sequence>MSDRELLLSVVRKMVEDDYETLARIMEGLDEAEVLNIMKILPHALSAKVLSVLPQNLVATLLIQLPTEFLEKIIGDLDPEKISDIILSLPEELRSDLLEKTPQKKKKLIREMLTFPEDSVGRIMSRDYLAFHVDLKVKDAANKIKAMARRRTSFSYAYVVDSDNRLVGVLRMFDLIAASREVTLRSIMKEEVYTIDSFSDREHVANDLKVHKYSAAPVVDSQGRLLGIVRAEKLIMEPRKMLPRIFK</sequence>
<dbReference type="InterPro" id="IPR006669">
    <property type="entry name" value="MgtE_transporter"/>
</dbReference>
<dbReference type="Gene3D" id="1.25.60.10">
    <property type="entry name" value="MgtE N-terminal domain-like"/>
    <property type="match status" value="1"/>
</dbReference>
<name>A0A0B0EFV2_9BACT</name>
<proteinExistence type="predicted"/>
<comment type="caution">
    <text evidence="3">The sequence shown here is derived from an EMBL/GenBank/DDBJ whole genome shotgun (WGS) entry which is preliminary data.</text>
</comment>
<feature type="domain" description="CBS" evidence="2">
    <location>
        <begin position="124"/>
        <end position="190"/>
    </location>
</feature>
<dbReference type="eggNOG" id="COG2239">
    <property type="taxonomic scope" value="Bacteria"/>
</dbReference>
<dbReference type="InterPro" id="IPR038076">
    <property type="entry name" value="MgtE_N_sf"/>
</dbReference>
<dbReference type="Proteomes" id="UP000030652">
    <property type="component" value="Unassembled WGS sequence"/>
</dbReference>
<evidence type="ECO:0000313" key="4">
    <source>
        <dbReference type="Proteomes" id="UP000030652"/>
    </source>
</evidence>
<organism evidence="3 4">
    <name type="scientific">Candidatus Scalindua brodae</name>
    <dbReference type="NCBI Taxonomy" id="237368"/>
    <lineage>
        <taxon>Bacteria</taxon>
        <taxon>Pseudomonadati</taxon>
        <taxon>Planctomycetota</taxon>
        <taxon>Candidatus Brocadiia</taxon>
        <taxon>Candidatus Brocadiales</taxon>
        <taxon>Candidatus Scalinduaceae</taxon>
        <taxon>Candidatus Scalindua</taxon>
    </lineage>
</organism>
<dbReference type="PANTHER" id="PTHR43773:SF1">
    <property type="entry name" value="MAGNESIUM TRANSPORTER MGTE"/>
    <property type="match status" value="1"/>
</dbReference>
<dbReference type="InterPro" id="IPR046342">
    <property type="entry name" value="CBS_dom_sf"/>
</dbReference>
<dbReference type="Pfam" id="PF03448">
    <property type="entry name" value="MgtE_N"/>
    <property type="match status" value="1"/>
</dbReference>
<dbReference type="SMART" id="SM00924">
    <property type="entry name" value="MgtE_N"/>
    <property type="match status" value="1"/>
</dbReference>
<dbReference type="PANTHER" id="PTHR43773">
    <property type="entry name" value="MAGNESIUM TRANSPORTER MGTE"/>
    <property type="match status" value="1"/>
</dbReference>
<dbReference type="SUPFAM" id="SSF54631">
    <property type="entry name" value="CBS-domain pair"/>
    <property type="match status" value="1"/>
</dbReference>
<gene>
    <name evidence="3" type="primary">mgt</name>
    <name evidence="3" type="ORF">SCABRO_03247</name>
</gene>